<dbReference type="SUPFAM" id="SSF53448">
    <property type="entry name" value="Nucleotide-diphospho-sugar transferases"/>
    <property type="match status" value="1"/>
</dbReference>
<organism evidence="4 5">
    <name type="scientific">Candidatus Komeilibacteria bacterium RIFOXYC1_FULL_37_11</name>
    <dbReference type="NCBI Taxonomy" id="1798555"/>
    <lineage>
        <taxon>Bacteria</taxon>
        <taxon>Candidatus Komeiliibacteriota</taxon>
    </lineage>
</organism>
<dbReference type="InterPro" id="IPR005835">
    <property type="entry name" value="NTP_transferase_dom"/>
</dbReference>
<dbReference type="Gene3D" id="3.90.550.10">
    <property type="entry name" value="Spore Coat Polysaccharide Biosynthesis Protein SpsA, Chain A"/>
    <property type="match status" value="1"/>
</dbReference>
<dbReference type="CDD" id="cd02523">
    <property type="entry name" value="PC_cytidylyltransferase"/>
    <property type="match status" value="1"/>
</dbReference>
<keyword evidence="2" id="KW-0548">Nucleotidyltransferase</keyword>
<evidence type="ECO:0000256" key="1">
    <source>
        <dbReference type="ARBA" id="ARBA00022679"/>
    </source>
</evidence>
<name>A0A1G2C246_9BACT</name>
<proteinExistence type="predicted"/>
<dbReference type="PANTHER" id="PTHR43584">
    <property type="entry name" value="NUCLEOTIDYL TRANSFERASE"/>
    <property type="match status" value="1"/>
</dbReference>
<dbReference type="InterPro" id="IPR050065">
    <property type="entry name" value="GlmU-like"/>
</dbReference>
<evidence type="ECO:0000256" key="2">
    <source>
        <dbReference type="ARBA" id="ARBA00022695"/>
    </source>
</evidence>
<dbReference type="InterPro" id="IPR029044">
    <property type="entry name" value="Nucleotide-diphossugar_trans"/>
</dbReference>
<evidence type="ECO:0000259" key="3">
    <source>
        <dbReference type="Pfam" id="PF00483"/>
    </source>
</evidence>
<evidence type="ECO:0000313" key="4">
    <source>
        <dbReference type="EMBL" id="OGY94849.1"/>
    </source>
</evidence>
<gene>
    <name evidence="4" type="ORF">A2406_04570</name>
</gene>
<evidence type="ECO:0000313" key="5">
    <source>
        <dbReference type="Proteomes" id="UP000177626"/>
    </source>
</evidence>
<reference evidence="4 5" key="1">
    <citation type="journal article" date="2016" name="Nat. Commun.">
        <title>Thousands of microbial genomes shed light on interconnected biogeochemical processes in an aquifer system.</title>
        <authorList>
            <person name="Anantharaman K."/>
            <person name="Brown C.T."/>
            <person name="Hug L.A."/>
            <person name="Sharon I."/>
            <person name="Castelle C.J."/>
            <person name="Probst A.J."/>
            <person name="Thomas B.C."/>
            <person name="Singh A."/>
            <person name="Wilkins M.J."/>
            <person name="Karaoz U."/>
            <person name="Brodie E.L."/>
            <person name="Williams K.H."/>
            <person name="Hubbard S.S."/>
            <person name="Banfield J.F."/>
        </authorList>
    </citation>
    <scope>NUCLEOTIDE SEQUENCE [LARGE SCALE GENOMIC DNA]</scope>
</reference>
<sequence>MKAVIIAGGQGKRLLPYTKDIPKCLVKVNDKAILDYQLEALDFCNIKDIAIVTGFGDKFVREHLKAKGIKITVIENKNYQNTNNAYGIWLARDYALDSPDGFLLINSDLIFPPTMLKFLIEHSEKDAIIIEPTTEQSSDMVKVKMEGDNIVAMSKEIPPQETAAEAVGPVKFSHDGGQAFMDFIGSFIAKGELNHWFFYMLGDFARQRWLAGIKNPGFVWTEIDTPEDLKQAEQIVKRLK</sequence>
<comment type="caution">
    <text evidence="4">The sequence shown here is derived from an EMBL/GenBank/DDBJ whole genome shotgun (WGS) entry which is preliminary data.</text>
</comment>
<dbReference type="Proteomes" id="UP000177626">
    <property type="component" value="Unassembled WGS sequence"/>
</dbReference>
<dbReference type="GO" id="GO:0016779">
    <property type="term" value="F:nucleotidyltransferase activity"/>
    <property type="evidence" value="ECO:0007669"/>
    <property type="project" value="UniProtKB-KW"/>
</dbReference>
<dbReference type="Pfam" id="PF00483">
    <property type="entry name" value="NTP_transferase"/>
    <property type="match status" value="1"/>
</dbReference>
<keyword evidence="1" id="KW-0808">Transferase</keyword>
<accession>A0A1G2C246</accession>
<protein>
    <recommendedName>
        <fullName evidence="3">Nucleotidyl transferase domain-containing protein</fullName>
    </recommendedName>
</protein>
<feature type="domain" description="Nucleotidyl transferase" evidence="3">
    <location>
        <begin position="2"/>
        <end position="163"/>
    </location>
</feature>
<dbReference type="AlphaFoldDB" id="A0A1G2C246"/>
<dbReference type="EMBL" id="MHKQ01000002">
    <property type="protein sequence ID" value="OGY94849.1"/>
    <property type="molecule type" value="Genomic_DNA"/>
</dbReference>
<dbReference type="PANTHER" id="PTHR43584:SF8">
    <property type="entry name" value="N-ACETYLMURAMATE ALPHA-1-PHOSPHATE URIDYLYLTRANSFERASE"/>
    <property type="match status" value="1"/>
</dbReference>